<keyword evidence="2" id="KW-1185">Reference proteome</keyword>
<organism evidence="1 2">
    <name type="scientific">Halalkalibacter okhensis</name>
    <dbReference type="NCBI Taxonomy" id="333138"/>
    <lineage>
        <taxon>Bacteria</taxon>
        <taxon>Bacillati</taxon>
        <taxon>Bacillota</taxon>
        <taxon>Bacilli</taxon>
        <taxon>Bacillales</taxon>
        <taxon>Bacillaceae</taxon>
        <taxon>Halalkalibacter</taxon>
    </lineage>
</organism>
<evidence type="ECO:0000313" key="2">
    <source>
        <dbReference type="Proteomes" id="UP000030832"/>
    </source>
</evidence>
<dbReference type="Gene3D" id="3.40.50.1820">
    <property type="entry name" value="alpha/beta hydrolase"/>
    <property type="match status" value="1"/>
</dbReference>
<dbReference type="SUPFAM" id="SSF53474">
    <property type="entry name" value="alpha/beta-Hydrolases"/>
    <property type="match status" value="1"/>
</dbReference>
<dbReference type="Proteomes" id="UP000030832">
    <property type="component" value="Unassembled WGS sequence"/>
</dbReference>
<dbReference type="EMBL" id="JRJU01000040">
    <property type="protein sequence ID" value="KHF38413.1"/>
    <property type="molecule type" value="Genomic_DNA"/>
</dbReference>
<dbReference type="AlphaFoldDB" id="A0A0B0I7K7"/>
<dbReference type="RefSeq" id="WP_034632712.1">
    <property type="nucleotide sequence ID" value="NZ_JRJU01000040.1"/>
</dbReference>
<accession>A0A0B0I7K7</accession>
<evidence type="ECO:0000313" key="1">
    <source>
        <dbReference type="EMBL" id="KHF38413.1"/>
    </source>
</evidence>
<evidence type="ECO:0008006" key="3">
    <source>
        <dbReference type="Google" id="ProtNLM"/>
    </source>
</evidence>
<name>A0A0B0I7K7_9BACI</name>
<dbReference type="OrthoDB" id="2986585at2"/>
<gene>
    <name evidence="1" type="ORF">LQ50_21330</name>
</gene>
<protein>
    <recommendedName>
        <fullName evidence="3">Hydrolase</fullName>
    </recommendedName>
</protein>
<reference evidence="1 2" key="1">
    <citation type="submission" date="2014-09" db="EMBL/GenBank/DDBJ databases">
        <title>Genome sequencing and annotation of Bacillus Okhensis strain Kh10-101T.</title>
        <authorList>
            <person name="Prakash J.S."/>
        </authorList>
    </citation>
    <scope>NUCLEOTIDE SEQUENCE [LARGE SCALE GENOMIC DNA]</scope>
    <source>
        <strain evidence="2">Kh10-101T</strain>
    </source>
</reference>
<proteinExistence type="predicted"/>
<comment type="caution">
    <text evidence="1">The sequence shown here is derived from an EMBL/GenBank/DDBJ whole genome shotgun (WGS) entry which is preliminary data.</text>
</comment>
<dbReference type="InterPro" id="IPR029058">
    <property type="entry name" value="AB_hydrolase_fold"/>
</dbReference>
<sequence>MIRARFFRIEEQWNVIYLPERPSGFAVFMIGDNGMLVEKNTSDWEHHPEKNQFLDDLLSRGYTVVASSLFNQHWGSPRAFQLFEKLYSIVLKKEILNKKIHLFAHGSGALVAMRFLQTYANHVRSCYFVNPCFDLQAYFEQEQENKLYFKRLQKEIGEAYDLPPKEINADKVKEITPKLPEGDVPPLSIHCHMQEKHYPLQTQSRPFQQQLAERQILVNLRIHGNDKSFYKAAMSAFPFFKKHEVKL</sequence>
<dbReference type="eggNOG" id="COG1506">
    <property type="taxonomic scope" value="Bacteria"/>
</dbReference>
<dbReference type="STRING" id="333138.LQ50_21330"/>